<feature type="domain" description="AraC effector-binding" evidence="1">
    <location>
        <begin position="4"/>
        <end position="161"/>
    </location>
</feature>
<keyword evidence="3" id="KW-1185">Reference proteome</keyword>
<dbReference type="Proteomes" id="UP000192746">
    <property type="component" value="Unassembled WGS sequence"/>
</dbReference>
<organism evidence="2 3">
    <name type="scientific">Zunongwangia atlantica 22II14-10F7</name>
    <dbReference type="NCBI Taxonomy" id="1185767"/>
    <lineage>
        <taxon>Bacteria</taxon>
        <taxon>Pseudomonadati</taxon>
        <taxon>Bacteroidota</taxon>
        <taxon>Flavobacteriia</taxon>
        <taxon>Flavobacteriales</taxon>
        <taxon>Flavobacteriaceae</taxon>
        <taxon>Zunongwangia</taxon>
    </lineage>
</organism>
<reference evidence="2 3" key="1">
    <citation type="submission" date="2013-04" db="EMBL/GenBank/DDBJ databases">
        <title>Zunongwangia sp. 22II14-10F7 Genome Sequencing.</title>
        <authorList>
            <person name="Lai Q."/>
            <person name="Shao Z."/>
        </authorList>
    </citation>
    <scope>NUCLEOTIDE SEQUENCE [LARGE SCALE GENOMIC DNA]</scope>
    <source>
        <strain evidence="2 3">22II14-10F7</strain>
    </source>
</reference>
<dbReference type="PANTHER" id="PTHR36444">
    <property type="entry name" value="TRANSCRIPTIONAL REGULATOR PROTEIN YOBU-RELATED"/>
    <property type="match status" value="1"/>
</dbReference>
<dbReference type="PANTHER" id="PTHR36444:SF3">
    <property type="entry name" value="TRANSCRIPTIONAL ACTIVATOR, PUTATIVE-RELATED"/>
    <property type="match status" value="1"/>
</dbReference>
<accession>A0A1Y1T6B9</accession>
<gene>
    <name evidence="2" type="ORF">IIF7_07631</name>
</gene>
<dbReference type="AlphaFoldDB" id="A0A1Y1T6B9"/>
<dbReference type="InterPro" id="IPR011256">
    <property type="entry name" value="Reg_factor_effector_dom_sf"/>
</dbReference>
<dbReference type="InterPro" id="IPR010499">
    <property type="entry name" value="AraC_E-bd"/>
</dbReference>
<evidence type="ECO:0000313" key="2">
    <source>
        <dbReference type="EMBL" id="ORL45973.1"/>
    </source>
</evidence>
<dbReference type="Gene3D" id="3.20.80.10">
    <property type="entry name" value="Regulatory factor, effector binding domain"/>
    <property type="match status" value="1"/>
</dbReference>
<dbReference type="SUPFAM" id="SSF55136">
    <property type="entry name" value="Probable bacterial effector-binding domain"/>
    <property type="match status" value="1"/>
</dbReference>
<dbReference type="STRING" id="1185767.IIF7_07631"/>
<evidence type="ECO:0000259" key="1">
    <source>
        <dbReference type="SMART" id="SM00871"/>
    </source>
</evidence>
<sequence>MLLPEPKILISEGFSLIGISTEMSFAENKTGQLWQKFIPLKMSILGKKQIDLFSVEVYKDLSFFSNFNPTANFTKWAAIRKEEVEKVPSEFEILEIPKGKYAIFNYKGSSSEAPQFYQRIFQQWLPSSGFLLDNRPHLAIMGEKYKNNDPTSEEKIWIPIQ</sequence>
<dbReference type="OrthoDB" id="8560232at2"/>
<evidence type="ECO:0000313" key="3">
    <source>
        <dbReference type="Proteomes" id="UP000192746"/>
    </source>
</evidence>
<dbReference type="SMART" id="SM00871">
    <property type="entry name" value="AraC_E_bind"/>
    <property type="match status" value="1"/>
</dbReference>
<name>A0A1Y1T6B9_9FLAO</name>
<dbReference type="RefSeq" id="WP_084841094.1">
    <property type="nucleotide sequence ID" value="NZ_ARYN01000006.1"/>
</dbReference>
<dbReference type="Pfam" id="PF06445">
    <property type="entry name" value="GyrI-like"/>
    <property type="match status" value="1"/>
</dbReference>
<dbReference type="EMBL" id="ARYN01000006">
    <property type="protein sequence ID" value="ORL45973.1"/>
    <property type="molecule type" value="Genomic_DNA"/>
</dbReference>
<protein>
    <submittedName>
        <fullName evidence="2">Transcription activator, effector binding protein</fullName>
    </submittedName>
</protein>
<dbReference type="InterPro" id="IPR029442">
    <property type="entry name" value="GyrI-like"/>
</dbReference>
<dbReference type="InterPro" id="IPR053182">
    <property type="entry name" value="YobU-like_regulator"/>
</dbReference>
<comment type="caution">
    <text evidence="2">The sequence shown here is derived from an EMBL/GenBank/DDBJ whole genome shotgun (WGS) entry which is preliminary data.</text>
</comment>
<proteinExistence type="predicted"/>